<dbReference type="InterPro" id="IPR005119">
    <property type="entry name" value="LysR_subst-bd"/>
</dbReference>
<accession>A0A1T3NQS3</accession>
<organism evidence="7 8">
    <name type="scientific">Embleya scabrispora</name>
    <dbReference type="NCBI Taxonomy" id="159449"/>
    <lineage>
        <taxon>Bacteria</taxon>
        <taxon>Bacillati</taxon>
        <taxon>Actinomycetota</taxon>
        <taxon>Actinomycetes</taxon>
        <taxon>Kitasatosporales</taxon>
        <taxon>Streptomycetaceae</taxon>
        <taxon>Embleya</taxon>
    </lineage>
</organism>
<dbReference type="InterPro" id="IPR000847">
    <property type="entry name" value="LysR_HTH_N"/>
</dbReference>
<keyword evidence="8" id="KW-1185">Reference proteome</keyword>
<dbReference type="Pfam" id="PF00126">
    <property type="entry name" value="HTH_1"/>
    <property type="match status" value="1"/>
</dbReference>
<evidence type="ECO:0000256" key="2">
    <source>
        <dbReference type="ARBA" id="ARBA00023015"/>
    </source>
</evidence>
<dbReference type="Gene3D" id="1.10.10.10">
    <property type="entry name" value="Winged helix-like DNA-binding domain superfamily/Winged helix DNA-binding domain"/>
    <property type="match status" value="1"/>
</dbReference>
<dbReference type="STRING" id="159449.B4N89_33615"/>
<dbReference type="OrthoDB" id="8417889at2"/>
<dbReference type="EMBL" id="MWQN01000002">
    <property type="protein sequence ID" value="OPC79042.1"/>
    <property type="molecule type" value="Genomic_DNA"/>
</dbReference>
<dbReference type="Proteomes" id="UP000190037">
    <property type="component" value="Unassembled WGS sequence"/>
</dbReference>
<reference evidence="7 8" key="1">
    <citation type="submission" date="2017-03" db="EMBL/GenBank/DDBJ databases">
        <title>Draft genome sequence of Streptomyces scabrisporus NF3, endophyte isolated from Amphipterygium adstringens.</title>
        <authorList>
            <person name="Vazquez M."/>
            <person name="Ceapa C.D."/>
            <person name="Rodriguez Luna D."/>
            <person name="Sanchez Esquivel S."/>
        </authorList>
    </citation>
    <scope>NUCLEOTIDE SEQUENCE [LARGE SCALE GENOMIC DNA]</scope>
    <source>
        <strain evidence="7 8">NF3</strain>
    </source>
</reference>
<comment type="caution">
    <text evidence="7">The sequence shown here is derived from an EMBL/GenBank/DDBJ whole genome shotgun (WGS) entry which is preliminary data.</text>
</comment>
<evidence type="ECO:0000256" key="5">
    <source>
        <dbReference type="SAM" id="MobiDB-lite"/>
    </source>
</evidence>
<feature type="region of interest" description="Disordered" evidence="5">
    <location>
        <begin position="1"/>
        <end position="31"/>
    </location>
</feature>
<dbReference type="GO" id="GO:0000976">
    <property type="term" value="F:transcription cis-regulatory region binding"/>
    <property type="evidence" value="ECO:0007669"/>
    <property type="project" value="TreeGrafter"/>
</dbReference>
<dbReference type="PRINTS" id="PR00039">
    <property type="entry name" value="HTHLYSR"/>
</dbReference>
<dbReference type="InterPro" id="IPR036390">
    <property type="entry name" value="WH_DNA-bd_sf"/>
</dbReference>
<dbReference type="PROSITE" id="PS50931">
    <property type="entry name" value="HTH_LYSR"/>
    <property type="match status" value="1"/>
</dbReference>
<proteinExistence type="inferred from homology"/>
<dbReference type="AlphaFoldDB" id="A0A1T3NQS3"/>
<evidence type="ECO:0000256" key="3">
    <source>
        <dbReference type="ARBA" id="ARBA00023125"/>
    </source>
</evidence>
<name>A0A1T3NQS3_9ACTN</name>
<dbReference type="RefSeq" id="WP_078980243.1">
    <property type="nucleotide sequence ID" value="NZ_MWQN01000002.1"/>
</dbReference>
<evidence type="ECO:0000313" key="8">
    <source>
        <dbReference type="Proteomes" id="UP000190037"/>
    </source>
</evidence>
<evidence type="ECO:0000256" key="1">
    <source>
        <dbReference type="ARBA" id="ARBA00009437"/>
    </source>
</evidence>
<keyword evidence="2" id="KW-0805">Transcription regulation</keyword>
<gene>
    <name evidence="7" type="ORF">B4N89_33615</name>
</gene>
<keyword evidence="4" id="KW-0804">Transcription</keyword>
<dbReference type="InterPro" id="IPR036388">
    <property type="entry name" value="WH-like_DNA-bd_sf"/>
</dbReference>
<dbReference type="SUPFAM" id="SSF46785">
    <property type="entry name" value="Winged helix' DNA-binding domain"/>
    <property type="match status" value="1"/>
</dbReference>
<sequence length="332" mass="35138">MSHVNSDGSVGAERPSAPTPTSAPTSAIPDVRGPLDLSLLRTFLAVHRAGSFTGGARVLGLSQPTVTTQIRTLERRLGRTLFERLPRGVAATPVADDLAVRVAAPLDALAEVTEPDRFGVDPPAEPVHLAGPADILCTLVLPALAPLIERGVLLRIATGLTDDLLEGLRAGRHDLVLATTRPRGRTLAAVPLMDEEFVLVAAPVWARRIDPARIAAEGPAALRGIPLVSYAEDLPIARRYWRHVFGTRLTERAAITVPDLRGVLAAVVAGAGLTVLPRYLCAAELATGALVALLTPDDPPINTGFLVRRAGAAQHPHLGLVEQRLIRAARGW</sequence>
<dbReference type="GO" id="GO:0003700">
    <property type="term" value="F:DNA-binding transcription factor activity"/>
    <property type="evidence" value="ECO:0007669"/>
    <property type="project" value="InterPro"/>
</dbReference>
<feature type="domain" description="HTH lysR-type" evidence="6">
    <location>
        <begin position="35"/>
        <end position="92"/>
    </location>
</feature>
<keyword evidence="3" id="KW-0238">DNA-binding</keyword>
<dbReference type="PANTHER" id="PTHR30126">
    <property type="entry name" value="HTH-TYPE TRANSCRIPTIONAL REGULATOR"/>
    <property type="match status" value="1"/>
</dbReference>
<evidence type="ECO:0000313" key="7">
    <source>
        <dbReference type="EMBL" id="OPC79042.1"/>
    </source>
</evidence>
<dbReference type="Gene3D" id="3.40.190.290">
    <property type="match status" value="1"/>
</dbReference>
<evidence type="ECO:0000256" key="4">
    <source>
        <dbReference type="ARBA" id="ARBA00023163"/>
    </source>
</evidence>
<dbReference type="CDD" id="cd05466">
    <property type="entry name" value="PBP2_LTTR_substrate"/>
    <property type="match status" value="1"/>
</dbReference>
<dbReference type="SUPFAM" id="SSF53850">
    <property type="entry name" value="Periplasmic binding protein-like II"/>
    <property type="match status" value="1"/>
</dbReference>
<dbReference type="Pfam" id="PF03466">
    <property type="entry name" value="LysR_substrate"/>
    <property type="match status" value="1"/>
</dbReference>
<comment type="similarity">
    <text evidence="1">Belongs to the LysR transcriptional regulatory family.</text>
</comment>
<feature type="compositionally biased region" description="Low complexity" evidence="5">
    <location>
        <begin position="15"/>
        <end position="27"/>
    </location>
</feature>
<dbReference type="PANTHER" id="PTHR30126:SF39">
    <property type="entry name" value="HTH-TYPE TRANSCRIPTIONAL REGULATOR CYSL"/>
    <property type="match status" value="1"/>
</dbReference>
<evidence type="ECO:0000259" key="6">
    <source>
        <dbReference type="PROSITE" id="PS50931"/>
    </source>
</evidence>
<protein>
    <submittedName>
        <fullName evidence="7">LysR family transcriptional regulator</fullName>
    </submittedName>
</protein>